<keyword evidence="8" id="KW-0676">Redox-active center</keyword>
<dbReference type="SUPFAM" id="SSF52833">
    <property type="entry name" value="Thioredoxin-like"/>
    <property type="match status" value="1"/>
</dbReference>
<comment type="similarity">
    <text evidence="10">Belongs to the peroxiredoxin family. BCP/PrxQ subfamily.</text>
</comment>
<dbReference type="PANTHER" id="PTHR42801:SF4">
    <property type="entry name" value="AHPC_TSA FAMILY PROTEIN"/>
    <property type="match status" value="1"/>
</dbReference>
<gene>
    <name evidence="15" type="ORF">JGI1_01097</name>
</gene>
<evidence type="ECO:0000256" key="6">
    <source>
        <dbReference type="ARBA" id="ARBA00023002"/>
    </source>
</evidence>
<evidence type="ECO:0000256" key="7">
    <source>
        <dbReference type="ARBA" id="ARBA00023157"/>
    </source>
</evidence>
<organism evidence="15 16">
    <name type="scientific">Candidatus Thermokryptus mobilis</name>
    <dbReference type="NCBI Taxonomy" id="1643428"/>
    <lineage>
        <taxon>Bacteria</taxon>
        <taxon>Pseudomonadati</taxon>
        <taxon>Candidatus Kryptoniota</taxon>
        <taxon>Candidatus Thermokryptus</taxon>
    </lineage>
</organism>
<evidence type="ECO:0000313" key="16">
    <source>
        <dbReference type="Proteomes" id="UP000320623"/>
    </source>
</evidence>
<dbReference type="InterPro" id="IPR036249">
    <property type="entry name" value="Thioredoxin-like_sf"/>
</dbReference>
<comment type="catalytic activity">
    <reaction evidence="12">
        <text>a hydroperoxide + [thioredoxin]-dithiol = an alcohol + [thioredoxin]-disulfide + H2O</text>
        <dbReference type="Rhea" id="RHEA:62620"/>
        <dbReference type="Rhea" id="RHEA-COMP:10698"/>
        <dbReference type="Rhea" id="RHEA-COMP:10700"/>
        <dbReference type="ChEBI" id="CHEBI:15377"/>
        <dbReference type="ChEBI" id="CHEBI:29950"/>
        <dbReference type="ChEBI" id="CHEBI:30879"/>
        <dbReference type="ChEBI" id="CHEBI:35924"/>
        <dbReference type="ChEBI" id="CHEBI:50058"/>
        <dbReference type="EC" id="1.11.1.24"/>
    </reaction>
</comment>
<evidence type="ECO:0000256" key="9">
    <source>
        <dbReference type="ARBA" id="ARBA00032824"/>
    </source>
</evidence>
<sequence length="171" mass="19104">MKIAILIFVPSFIFLLFSVKGGKLKVGDIAPDFTLEDAFGNKYTLSNYRGKSPVVIYFYPKANTPGCSKQACGIRDEWSKFEQLGVPVFGVSVDSKKSLKKFIDKYSLNFPLLSDESKKVCKDYGVLNLLGFANRVTFIVDKEGKIAHIIDKVDVETHAKEVLDLVKTLLN</sequence>
<keyword evidence="4" id="KW-0575">Peroxidase</keyword>
<proteinExistence type="inferred from homology"/>
<dbReference type="InterPro" id="IPR000866">
    <property type="entry name" value="AhpC/TSA"/>
</dbReference>
<keyword evidence="16" id="KW-1185">Reference proteome</keyword>
<dbReference type="RefSeq" id="WP_140944845.1">
    <property type="nucleotide sequence ID" value="NZ_FAOO01000006.1"/>
</dbReference>
<protein>
    <recommendedName>
        <fullName evidence="3">thioredoxin-dependent peroxiredoxin</fullName>
        <ecNumber evidence="3">1.11.1.24</ecNumber>
    </recommendedName>
    <alternativeName>
        <fullName evidence="9">Thioredoxin peroxidase</fullName>
    </alternativeName>
    <alternativeName>
        <fullName evidence="11">Thioredoxin-dependent peroxiredoxin Bcp</fullName>
    </alternativeName>
</protein>
<dbReference type="Gene3D" id="3.40.30.10">
    <property type="entry name" value="Glutaredoxin"/>
    <property type="match status" value="1"/>
</dbReference>
<dbReference type="InterPro" id="IPR024706">
    <property type="entry name" value="Peroxiredoxin_AhpC-typ"/>
</dbReference>
<comment type="function">
    <text evidence="1">Thiol-specific peroxidase that catalyzes the reduction of hydrogen peroxide and organic hydroperoxides to water and alcohols, respectively. Plays a role in cell protection against oxidative stress by detoxifying peroxides and as sensor of hydrogen peroxide-mediated signaling events.</text>
</comment>
<evidence type="ECO:0000256" key="5">
    <source>
        <dbReference type="ARBA" id="ARBA00022862"/>
    </source>
</evidence>
<dbReference type="OrthoDB" id="9812811at2"/>
<dbReference type="Proteomes" id="UP000320623">
    <property type="component" value="Unassembled WGS sequence"/>
</dbReference>
<evidence type="ECO:0000256" key="11">
    <source>
        <dbReference type="ARBA" id="ARBA00042639"/>
    </source>
</evidence>
<dbReference type="GO" id="GO:0034599">
    <property type="term" value="P:cellular response to oxidative stress"/>
    <property type="evidence" value="ECO:0007669"/>
    <property type="project" value="TreeGrafter"/>
</dbReference>
<evidence type="ECO:0000256" key="10">
    <source>
        <dbReference type="ARBA" id="ARBA00038489"/>
    </source>
</evidence>
<keyword evidence="6" id="KW-0560">Oxidoreductase</keyword>
<evidence type="ECO:0000256" key="3">
    <source>
        <dbReference type="ARBA" id="ARBA00013017"/>
    </source>
</evidence>
<dbReference type="GO" id="GO:0045454">
    <property type="term" value="P:cell redox homeostasis"/>
    <property type="evidence" value="ECO:0007669"/>
    <property type="project" value="TreeGrafter"/>
</dbReference>
<evidence type="ECO:0000259" key="14">
    <source>
        <dbReference type="PROSITE" id="PS51352"/>
    </source>
</evidence>
<reference evidence="16" key="1">
    <citation type="submission" date="2015-11" db="EMBL/GenBank/DDBJ databases">
        <authorList>
            <person name="Varghese N."/>
        </authorList>
    </citation>
    <scope>NUCLEOTIDE SEQUENCE [LARGE SCALE GENOMIC DNA]</scope>
</reference>
<dbReference type="AlphaFoldDB" id="A0A0S4N3Q4"/>
<evidence type="ECO:0000256" key="2">
    <source>
        <dbReference type="ARBA" id="ARBA00011245"/>
    </source>
</evidence>
<feature type="domain" description="Thioredoxin" evidence="14">
    <location>
        <begin position="24"/>
        <end position="171"/>
    </location>
</feature>
<evidence type="ECO:0000313" key="15">
    <source>
        <dbReference type="EMBL" id="CUU04854.1"/>
    </source>
</evidence>
<dbReference type="FunFam" id="3.40.30.10:FF:000007">
    <property type="entry name" value="Thioredoxin-dependent thiol peroxidase"/>
    <property type="match status" value="1"/>
</dbReference>
<name>A0A0S4N3Q4_9BACT</name>
<accession>A0A0S4N3Q4</accession>
<dbReference type="PIRSF" id="PIRSF000239">
    <property type="entry name" value="AHPC"/>
    <property type="match status" value="1"/>
</dbReference>
<evidence type="ECO:0000256" key="12">
    <source>
        <dbReference type="ARBA" id="ARBA00049091"/>
    </source>
</evidence>
<dbReference type="EMBL" id="FAOO01000006">
    <property type="protein sequence ID" value="CUU04854.1"/>
    <property type="molecule type" value="Genomic_DNA"/>
</dbReference>
<dbReference type="Pfam" id="PF00578">
    <property type="entry name" value="AhpC-TSA"/>
    <property type="match status" value="1"/>
</dbReference>
<dbReference type="InterPro" id="IPR050924">
    <property type="entry name" value="Peroxiredoxin_BCP/PrxQ"/>
</dbReference>
<dbReference type="CDD" id="cd03017">
    <property type="entry name" value="PRX_BCP"/>
    <property type="match status" value="1"/>
</dbReference>
<evidence type="ECO:0000256" key="4">
    <source>
        <dbReference type="ARBA" id="ARBA00022559"/>
    </source>
</evidence>
<evidence type="ECO:0000256" key="1">
    <source>
        <dbReference type="ARBA" id="ARBA00003330"/>
    </source>
</evidence>
<comment type="subunit">
    <text evidence="2">Monomer.</text>
</comment>
<dbReference type="InterPro" id="IPR013766">
    <property type="entry name" value="Thioredoxin_domain"/>
</dbReference>
<dbReference type="GO" id="GO:0005737">
    <property type="term" value="C:cytoplasm"/>
    <property type="evidence" value="ECO:0007669"/>
    <property type="project" value="TreeGrafter"/>
</dbReference>
<feature type="active site" description="Cysteine sulfenic acid (-SOH) intermediate; for peroxidase activity" evidence="13">
    <location>
        <position position="67"/>
    </location>
</feature>
<keyword evidence="7" id="KW-1015">Disulfide bond</keyword>
<keyword evidence="5" id="KW-0049">Antioxidant</keyword>
<evidence type="ECO:0000256" key="13">
    <source>
        <dbReference type="PIRSR" id="PIRSR000239-1"/>
    </source>
</evidence>
<dbReference type="PROSITE" id="PS51352">
    <property type="entry name" value="THIOREDOXIN_2"/>
    <property type="match status" value="1"/>
</dbReference>
<dbReference type="EC" id="1.11.1.24" evidence="3"/>
<evidence type="ECO:0000256" key="8">
    <source>
        <dbReference type="ARBA" id="ARBA00023284"/>
    </source>
</evidence>
<dbReference type="NCBIfam" id="NF006960">
    <property type="entry name" value="PRK09437.1"/>
    <property type="match status" value="1"/>
</dbReference>
<dbReference type="GO" id="GO:0008379">
    <property type="term" value="F:thioredoxin peroxidase activity"/>
    <property type="evidence" value="ECO:0007669"/>
    <property type="project" value="TreeGrafter"/>
</dbReference>
<dbReference type="STRING" id="1643428.GCA_001442855_01073"/>
<dbReference type="PANTHER" id="PTHR42801">
    <property type="entry name" value="THIOREDOXIN-DEPENDENT PEROXIDE REDUCTASE"/>
    <property type="match status" value="1"/>
</dbReference>